<keyword evidence="2" id="KW-1185">Reference proteome</keyword>
<proteinExistence type="predicted"/>
<comment type="caution">
    <text evidence="1">The sequence shown here is derived from an EMBL/GenBank/DDBJ whole genome shotgun (WGS) entry which is preliminary data.</text>
</comment>
<dbReference type="EMBL" id="BMAW01024203">
    <property type="protein sequence ID" value="GFT86905.1"/>
    <property type="molecule type" value="Genomic_DNA"/>
</dbReference>
<gene>
    <name evidence="1" type="ORF">NPIL_255851</name>
</gene>
<dbReference type="AlphaFoldDB" id="A0A8X6PVY0"/>
<evidence type="ECO:0000313" key="2">
    <source>
        <dbReference type="Proteomes" id="UP000887013"/>
    </source>
</evidence>
<accession>A0A8X6PVY0</accession>
<organism evidence="1 2">
    <name type="scientific">Nephila pilipes</name>
    <name type="common">Giant wood spider</name>
    <name type="synonym">Nephila maculata</name>
    <dbReference type="NCBI Taxonomy" id="299642"/>
    <lineage>
        <taxon>Eukaryota</taxon>
        <taxon>Metazoa</taxon>
        <taxon>Ecdysozoa</taxon>
        <taxon>Arthropoda</taxon>
        <taxon>Chelicerata</taxon>
        <taxon>Arachnida</taxon>
        <taxon>Araneae</taxon>
        <taxon>Araneomorphae</taxon>
        <taxon>Entelegynae</taxon>
        <taxon>Araneoidea</taxon>
        <taxon>Nephilidae</taxon>
        <taxon>Nephila</taxon>
    </lineage>
</organism>
<reference evidence="1" key="1">
    <citation type="submission" date="2020-08" db="EMBL/GenBank/DDBJ databases">
        <title>Multicomponent nature underlies the extraordinary mechanical properties of spider dragline silk.</title>
        <authorList>
            <person name="Kono N."/>
            <person name="Nakamura H."/>
            <person name="Mori M."/>
            <person name="Yoshida Y."/>
            <person name="Ohtoshi R."/>
            <person name="Malay A.D."/>
            <person name="Moran D.A.P."/>
            <person name="Tomita M."/>
            <person name="Numata K."/>
            <person name="Arakawa K."/>
        </authorList>
    </citation>
    <scope>NUCLEOTIDE SEQUENCE</scope>
</reference>
<name>A0A8X6PVY0_NEPPI</name>
<protein>
    <submittedName>
        <fullName evidence="1">Uncharacterized protein</fullName>
    </submittedName>
</protein>
<sequence length="104" mass="11923">MNFLVECSLECLSFQSGDTQEDQRSCEYEQRELDGKILQGAPQEGQCKNASDVLNRVEDQIFIDYLAIRDIFLQSLVVTPTLEEYRSSINGLVTKKFVVILREI</sequence>
<evidence type="ECO:0000313" key="1">
    <source>
        <dbReference type="EMBL" id="GFT86905.1"/>
    </source>
</evidence>
<dbReference type="Proteomes" id="UP000887013">
    <property type="component" value="Unassembled WGS sequence"/>
</dbReference>